<dbReference type="GeneID" id="33373108"/>
<keyword evidence="1" id="KW-0812">Transmembrane</keyword>
<proteinExistence type="predicted"/>
<evidence type="ECO:0000313" key="2">
    <source>
        <dbReference type="EMBL" id="ASA39622.1"/>
    </source>
</evidence>
<evidence type="ECO:0000256" key="1">
    <source>
        <dbReference type="SAM" id="Phobius"/>
    </source>
</evidence>
<name>A0A1Z2R7D2_9EUCA</name>
<geneLocation type="mitochondrion" evidence="2"/>
<dbReference type="RefSeq" id="YP_009407073.1">
    <property type="nucleotide sequence ID" value="NC_035412.1"/>
</dbReference>
<protein>
    <submittedName>
        <fullName evidence="2">ATP synthase F0 subunit 8</fullName>
    </submittedName>
</protein>
<keyword evidence="1" id="KW-0472">Membrane</keyword>
<sequence length="52" mass="6325">MPQMAPLLWLNLFLMFSSAFLVFIILNYFMKSPQKMQKLPHQLLPNKTIWKW</sequence>
<keyword evidence="1" id="KW-1133">Transmembrane helix</keyword>
<gene>
    <name evidence="2" type="primary">atp8</name>
</gene>
<feature type="transmembrane region" description="Helical" evidence="1">
    <location>
        <begin position="6"/>
        <end position="29"/>
    </location>
</feature>
<organism evidence="2">
    <name type="scientific">Halocaridinides fowleri</name>
    <dbReference type="NCBI Taxonomy" id="2010950"/>
    <lineage>
        <taxon>Eukaryota</taxon>
        <taxon>Metazoa</taxon>
        <taxon>Ecdysozoa</taxon>
        <taxon>Arthropoda</taxon>
        <taxon>Crustacea</taxon>
        <taxon>Multicrustacea</taxon>
        <taxon>Malacostraca</taxon>
        <taxon>Eumalacostraca</taxon>
        <taxon>Eucarida</taxon>
        <taxon>Decapoda</taxon>
        <taxon>Pleocyemata</taxon>
        <taxon>Caridea</taxon>
        <taxon>Atyoidea</taxon>
        <taxon>Atyidae</taxon>
        <taxon>Halocaridinides</taxon>
    </lineage>
</organism>
<dbReference type="EMBL" id="KX844723">
    <property type="protein sequence ID" value="ASA39622.1"/>
    <property type="molecule type" value="Genomic_DNA"/>
</dbReference>
<accession>A0A1Z2R7D2</accession>
<reference evidence="2" key="1">
    <citation type="journal article" date="2017" name="Sci. Rep.">
        <title>Phylogenetic evidence that both ancient vicariance and dispersal have contributed to the biogeographic patterns of anchialine cave shrimps.</title>
        <authorList>
            <person name="Jurado-Rivera J.A."/>
            <person name="Pons J."/>
            <person name="Alvarez F."/>
            <person name="Botello A."/>
            <person name="Humphreys W.F."/>
            <person name="Page T.J."/>
            <person name="Iliffe T.M."/>
            <person name="Willassen E."/>
            <person name="Meland K."/>
            <person name="Juan C."/>
            <person name="Jaume D."/>
        </authorList>
    </citation>
    <scope>NUCLEOTIDE SEQUENCE</scope>
</reference>
<dbReference type="AlphaFoldDB" id="A0A1Z2R7D2"/>
<keyword evidence="2" id="KW-0496">Mitochondrion</keyword>